<evidence type="ECO:0000256" key="12">
    <source>
        <dbReference type="ARBA" id="ARBA00023139"/>
    </source>
</evidence>
<organism evidence="20 21">
    <name type="scientific">Variovorax soli</name>
    <dbReference type="NCBI Taxonomy" id="376815"/>
    <lineage>
        <taxon>Bacteria</taxon>
        <taxon>Pseudomonadati</taxon>
        <taxon>Pseudomonadota</taxon>
        <taxon>Betaproteobacteria</taxon>
        <taxon>Burkholderiales</taxon>
        <taxon>Comamonadaceae</taxon>
        <taxon>Variovorax</taxon>
    </lineage>
</organism>
<evidence type="ECO:0000256" key="1">
    <source>
        <dbReference type="ARBA" id="ARBA00004571"/>
    </source>
</evidence>
<accession>A0ABU1NKB2</accession>
<keyword evidence="14" id="KW-0449">Lipoprotein</keyword>
<dbReference type="Gene3D" id="3.10.560.10">
    <property type="entry name" value="Outer membrane lipoprotein wza domain like"/>
    <property type="match status" value="2"/>
</dbReference>
<dbReference type="PROSITE" id="PS51257">
    <property type="entry name" value="PROKAR_LIPOPROTEIN"/>
    <property type="match status" value="1"/>
</dbReference>
<evidence type="ECO:0000313" key="20">
    <source>
        <dbReference type="EMBL" id="MDR6538910.1"/>
    </source>
</evidence>
<dbReference type="Pfam" id="PF18412">
    <property type="entry name" value="Wza_C"/>
    <property type="match status" value="1"/>
</dbReference>
<dbReference type="Gene3D" id="3.30.1950.10">
    <property type="entry name" value="wza like domain"/>
    <property type="match status" value="1"/>
</dbReference>
<dbReference type="InterPro" id="IPR003715">
    <property type="entry name" value="Poly_export_N"/>
</dbReference>
<keyword evidence="9" id="KW-0406">Ion transport</keyword>
<keyword evidence="6" id="KW-0812">Transmembrane</keyword>
<feature type="domain" description="Polysaccharide export protein N-terminal" evidence="17">
    <location>
        <begin position="86"/>
        <end position="177"/>
    </location>
</feature>
<dbReference type="InterPro" id="IPR040716">
    <property type="entry name" value="Wza_C"/>
</dbReference>
<evidence type="ECO:0000259" key="17">
    <source>
        <dbReference type="Pfam" id="PF02563"/>
    </source>
</evidence>
<evidence type="ECO:0000256" key="3">
    <source>
        <dbReference type="ARBA" id="ARBA00022448"/>
    </source>
</evidence>
<feature type="domain" description="Outer-membrane lipoprotein Wza C-terminal" evidence="18">
    <location>
        <begin position="352"/>
        <end position="370"/>
    </location>
</feature>
<evidence type="ECO:0000259" key="19">
    <source>
        <dbReference type="Pfam" id="PF22461"/>
    </source>
</evidence>
<dbReference type="PANTHER" id="PTHR33619">
    <property type="entry name" value="POLYSACCHARIDE EXPORT PROTEIN GFCE-RELATED"/>
    <property type="match status" value="1"/>
</dbReference>
<keyword evidence="7 16" id="KW-0732">Signal</keyword>
<evidence type="ECO:0000256" key="6">
    <source>
        <dbReference type="ARBA" id="ARBA00022692"/>
    </source>
</evidence>
<feature type="compositionally biased region" description="Polar residues" evidence="15">
    <location>
        <begin position="39"/>
        <end position="48"/>
    </location>
</feature>
<dbReference type="EMBL" id="JAVDRF010000013">
    <property type="protein sequence ID" value="MDR6538910.1"/>
    <property type="molecule type" value="Genomic_DNA"/>
</dbReference>
<feature type="domain" description="SLBB" evidence="19">
    <location>
        <begin position="268"/>
        <end position="349"/>
    </location>
</feature>
<evidence type="ECO:0000256" key="15">
    <source>
        <dbReference type="SAM" id="MobiDB-lite"/>
    </source>
</evidence>
<evidence type="ECO:0000256" key="14">
    <source>
        <dbReference type="ARBA" id="ARBA00023288"/>
    </source>
</evidence>
<sequence length="385" mass="41167">MKRFLLHATLFASAGLLLQACAPLAPGFRSAGNDADQAVSPSGFSTSEIDPPPPGAITEITPQLIRAQRAAVGNNVPPEVRSLVGESPVYKIGPGDVVSIVVYDHPEIVFSGVPATTVADQSSVSPAPGFIVSNTGQMSFPYVGQIKAEGLTVQELEETLVKRLSRVFKDPQLSVRVAAFRSKRAYIEGEVRQPGLQIFTDIPMTLAEALNRAGGLAPNGDRSAVTLTRDGKMIPLDLMSMAEAGIDPTRIPLRSGDLVMVRSRDERKVTVMGEVNLQTGVMMRNGRLTLNDALTEVGGVNLGTANPRQIYVIRNETNGLSIFHLDARTPTAIAMADGFALRPKDVVYVDPVPLVQWNRVLSLILPTATTATSYRDLGSRSGSGR</sequence>
<keyword evidence="3" id="KW-0813">Transport</keyword>
<dbReference type="InterPro" id="IPR054765">
    <property type="entry name" value="SLBB_dom"/>
</dbReference>
<protein>
    <submittedName>
        <fullName evidence="20">Polysaccharide export outer membrane protein</fullName>
    </submittedName>
</protein>
<evidence type="ECO:0000256" key="11">
    <source>
        <dbReference type="ARBA" id="ARBA00023136"/>
    </source>
</evidence>
<feature type="region of interest" description="Disordered" evidence="15">
    <location>
        <begin position="35"/>
        <end position="55"/>
    </location>
</feature>
<evidence type="ECO:0000256" key="4">
    <source>
        <dbReference type="ARBA" id="ARBA00022452"/>
    </source>
</evidence>
<dbReference type="PANTHER" id="PTHR33619:SF3">
    <property type="entry name" value="POLYSACCHARIDE EXPORT PROTEIN GFCE-RELATED"/>
    <property type="match status" value="1"/>
</dbReference>
<evidence type="ECO:0000256" key="2">
    <source>
        <dbReference type="ARBA" id="ARBA00009450"/>
    </source>
</evidence>
<evidence type="ECO:0000256" key="7">
    <source>
        <dbReference type="ARBA" id="ARBA00022729"/>
    </source>
</evidence>
<keyword evidence="5" id="KW-0762">Sugar transport</keyword>
<evidence type="ECO:0000259" key="18">
    <source>
        <dbReference type="Pfam" id="PF18412"/>
    </source>
</evidence>
<evidence type="ECO:0000256" key="5">
    <source>
        <dbReference type="ARBA" id="ARBA00022597"/>
    </source>
</evidence>
<evidence type="ECO:0000256" key="13">
    <source>
        <dbReference type="ARBA" id="ARBA00023237"/>
    </source>
</evidence>
<comment type="caution">
    <text evidence="20">The sequence shown here is derived from an EMBL/GenBank/DDBJ whole genome shotgun (WGS) entry which is preliminary data.</text>
</comment>
<keyword evidence="11" id="KW-0472">Membrane</keyword>
<proteinExistence type="inferred from homology"/>
<evidence type="ECO:0000256" key="8">
    <source>
        <dbReference type="ARBA" id="ARBA00023047"/>
    </source>
</evidence>
<evidence type="ECO:0000256" key="9">
    <source>
        <dbReference type="ARBA" id="ARBA00023065"/>
    </source>
</evidence>
<dbReference type="Proteomes" id="UP001184230">
    <property type="component" value="Unassembled WGS sequence"/>
</dbReference>
<comment type="similarity">
    <text evidence="2">Belongs to the BexD/CtrA/VexA family.</text>
</comment>
<name>A0ABU1NKB2_9BURK</name>
<keyword evidence="12" id="KW-0564">Palmitate</keyword>
<feature type="signal peptide" evidence="16">
    <location>
        <begin position="1"/>
        <end position="22"/>
    </location>
</feature>
<gene>
    <name evidence="20" type="ORF">J2739_004705</name>
</gene>
<reference evidence="20 21" key="1">
    <citation type="submission" date="2023-07" db="EMBL/GenBank/DDBJ databases">
        <title>Sorghum-associated microbial communities from plants grown in Nebraska, USA.</title>
        <authorList>
            <person name="Schachtman D."/>
        </authorList>
    </citation>
    <scope>NUCLEOTIDE SEQUENCE [LARGE SCALE GENOMIC DNA]</scope>
    <source>
        <strain evidence="20 21">DS1781</strain>
    </source>
</reference>
<keyword evidence="21" id="KW-1185">Reference proteome</keyword>
<keyword evidence="13" id="KW-0998">Cell outer membrane</keyword>
<dbReference type="Pfam" id="PF02563">
    <property type="entry name" value="Poly_export"/>
    <property type="match status" value="1"/>
</dbReference>
<evidence type="ECO:0000256" key="10">
    <source>
        <dbReference type="ARBA" id="ARBA00023114"/>
    </source>
</evidence>
<keyword evidence="4" id="KW-1134">Transmembrane beta strand</keyword>
<dbReference type="InterPro" id="IPR049712">
    <property type="entry name" value="Poly_export"/>
</dbReference>
<comment type="subcellular location">
    <subcellularLocation>
        <location evidence="1">Cell outer membrane</location>
        <topology evidence="1">Multi-pass membrane protein</topology>
    </subcellularLocation>
</comment>
<keyword evidence="8" id="KW-0625">Polysaccharide transport</keyword>
<feature type="chain" id="PRO_5046667196" evidence="16">
    <location>
        <begin position="23"/>
        <end position="385"/>
    </location>
</feature>
<dbReference type="Pfam" id="PF22461">
    <property type="entry name" value="SLBB_2"/>
    <property type="match status" value="2"/>
</dbReference>
<evidence type="ECO:0000313" key="21">
    <source>
        <dbReference type="Proteomes" id="UP001184230"/>
    </source>
</evidence>
<keyword evidence="10" id="KW-0626">Porin</keyword>
<evidence type="ECO:0000256" key="16">
    <source>
        <dbReference type="SAM" id="SignalP"/>
    </source>
</evidence>
<feature type="domain" description="SLBB" evidence="19">
    <location>
        <begin position="183"/>
        <end position="261"/>
    </location>
</feature>